<feature type="transmembrane region" description="Helical" evidence="2">
    <location>
        <begin position="20"/>
        <end position="45"/>
    </location>
</feature>
<dbReference type="RefSeq" id="WP_188427177.1">
    <property type="nucleotide sequence ID" value="NZ_BMCH01000007.1"/>
</dbReference>
<evidence type="ECO:0000313" key="3">
    <source>
        <dbReference type="EMBL" id="GGC38694.1"/>
    </source>
</evidence>
<gene>
    <name evidence="3" type="ORF">GCM10007207_25230</name>
</gene>
<sequence>MAFFSSRSHVLWPDRTTLWRWHFFAGLFCLPFVIMLCVTGSLYLFKPQIETFLDRDIDHAVSDGLPRSVSAQRDAALAAVEGGHFLALEMPSRKKQATRVLVAHGADVARVYIDPVTLRVLACRDEQTRFERLVFRLHGQLLIGNWGSVIMEMVASWTIVLVVTGLLLWWPRGGGAQGSVVPRLRLAGRPFWRDLHAVGGMWVSLVLVLFLVSGLPWSFVWGSAFSAVESRIGRLVAIQDWEIGAVPIAATLSGHAAMPGMSDAEMASMDGGSENGSDSGRQTERASHSGLDAVFETAQHLAFPAPVLVTPPTSAGGEWHIRSDAQNRPRRIEASVTAGGAVTHIARFADKTFSDRLIGYGVAFHEGHLFGVLNLALNLLVAFVLTLASVAALVIWLKRRRPGHLDAPKASPRPVAAGALVVMVVLGVLLPELGASLLLLVLANALFGRRFSALR</sequence>
<dbReference type="EMBL" id="BMCH01000007">
    <property type="protein sequence ID" value="GGC38694.1"/>
    <property type="molecule type" value="Genomic_DNA"/>
</dbReference>
<evidence type="ECO:0000256" key="2">
    <source>
        <dbReference type="SAM" id="Phobius"/>
    </source>
</evidence>
<dbReference type="PANTHER" id="PTHR34219:SF1">
    <property type="entry name" value="PEPSY DOMAIN-CONTAINING PROTEIN"/>
    <property type="match status" value="1"/>
</dbReference>
<keyword evidence="2" id="KW-0812">Transmembrane</keyword>
<dbReference type="Proteomes" id="UP000637769">
    <property type="component" value="Unassembled WGS sequence"/>
</dbReference>
<feature type="region of interest" description="Disordered" evidence="1">
    <location>
        <begin position="263"/>
        <end position="286"/>
    </location>
</feature>
<dbReference type="PANTHER" id="PTHR34219">
    <property type="entry name" value="IRON-REGULATED INNER MEMBRANE PROTEIN-RELATED"/>
    <property type="match status" value="1"/>
</dbReference>
<keyword evidence="2" id="KW-1133">Transmembrane helix</keyword>
<organism evidence="3 4">
    <name type="scientific">Asaia siamensis</name>
    <dbReference type="NCBI Taxonomy" id="110479"/>
    <lineage>
        <taxon>Bacteria</taxon>
        <taxon>Pseudomonadati</taxon>
        <taxon>Pseudomonadota</taxon>
        <taxon>Alphaproteobacteria</taxon>
        <taxon>Acetobacterales</taxon>
        <taxon>Acetobacteraceae</taxon>
        <taxon>Asaia</taxon>
    </lineage>
</organism>
<dbReference type="InterPro" id="IPR005625">
    <property type="entry name" value="PepSY-ass_TM"/>
</dbReference>
<protein>
    <submittedName>
        <fullName evidence="3">Peptidase</fullName>
    </submittedName>
</protein>
<evidence type="ECO:0000313" key="4">
    <source>
        <dbReference type="Proteomes" id="UP000637769"/>
    </source>
</evidence>
<evidence type="ECO:0000256" key="1">
    <source>
        <dbReference type="SAM" id="MobiDB-lite"/>
    </source>
</evidence>
<feature type="transmembrane region" description="Helical" evidence="2">
    <location>
        <begin position="201"/>
        <end position="225"/>
    </location>
</feature>
<feature type="transmembrane region" description="Helical" evidence="2">
    <location>
        <begin position="417"/>
        <end position="447"/>
    </location>
</feature>
<proteinExistence type="predicted"/>
<keyword evidence="4" id="KW-1185">Reference proteome</keyword>
<feature type="transmembrane region" description="Helical" evidence="2">
    <location>
        <begin position="375"/>
        <end position="397"/>
    </location>
</feature>
<feature type="transmembrane region" description="Helical" evidence="2">
    <location>
        <begin position="146"/>
        <end position="170"/>
    </location>
</feature>
<accession>A0ABQ1MDH9</accession>
<name>A0ABQ1MDH9_9PROT</name>
<keyword evidence="2" id="KW-0472">Membrane</keyword>
<comment type="caution">
    <text evidence="3">The sequence shown here is derived from an EMBL/GenBank/DDBJ whole genome shotgun (WGS) entry which is preliminary data.</text>
</comment>
<reference evidence="4" key="1">
    <citation type="journal article" date="2019" name="Int. J. Syst. Evol. Microbiol.">
        <title>The Global Catalogue of Microorganisms (GCM) 10K type strain sequencing project: providing services to taxonomists for standard genome sequencing and annotation.</title>
        <authorList>
            <consortium name="The Broad Institute Genomics Platform"/>
            <consortium name="The Broad Institute Genome Sequencing Center for Infectious Disease"/>
            <person name="Wu L."/>
            <person name="Ma J."/>
        </authorList>
    </citation>
    <scope>NUCLEOTIDE SEQUENCE [LARGE SCALE GENOMIC DNA]</scope>
    <source>
        <strain evidence="4">CCM 7132</strain>
    </source>
</reference>
<dbReference type="Pfam" id="PF03929">
    <property type="entry name" value="PepSY_TM"/>
    <property type="match status" value="1"/>
</dbReference>